<sequence>MHRPQGTLTGTDAATFRAVLGHFATGVVAVTGLARGEPAGFAVNSFTSVSLVPPLVAFCVAHTSTTWPDLRGSGRICLNILSEHQQAVSARLSASGGDKFRDLDWSGSPAGLPVLAGSLAWLECSVVAEHPAGDHDITVAHVHHLGAHPGVPQTAGPLVFFRGGYGSFTPSPNV</sequence>
<evidence type="ECO:0000313" key="4">
    <source>
        <dbReference type="EMBL" id="GAA2585600.1"/>
    </source>
</evidence>
<reference evidence="5" key="1">
    <citation type="journal article" date="2019" name="Int. J. Syst. Evol. Microbiol.">
        <title>The Global Catalogue of Microorganisms (GCM) 10K type strain sequencing project: providing services to taxonomists for standard genome sequencing and annotation.</title>
        <authorList>
            <consortium name="The Broad Institute Genomics Platform"/>
            <consortium name="The Broad Institute Genome Sequencing Center for Infectious Disease"/>
            <person name="Wu L."/>
            <person name="Ma J."/>
        </authorList>
    </citation>
    <scope>NUCLEOTIDE SEQUENCE [LARGE SCALE GENOMIC DNA]</scope>
    <source>
        <strain evidence="5">JCM 6833</strain>
    </source>
</reference>
<dbReference type="SUPFAM" id="SSF50475">
    <property type="entry name" value="FMN-binding split barrel"/>
    <property type="match status" value="1"/>
</dbReference>
<dbReference type="EMBL" id="BAAATD010000002">
    <property type="protein sequence ID" value="GAA2585600.1"/>
    <property type="molecule type" value="Genomic_DNA"/>
</dbReference>
<evidence type="ECO:0000259" key="3">
    <source>
        <dbReference type="SMART" id="SM00903"/>
    </source>
</evidence>
<dbReference type="InterPro" id="IPR002563">
    <property type="entry name" value="Flavin_Rdtase-like_dom"/>
</dbReference>
<protein>
    <submittedName>
        <fullName evidence="4">Flavin reductase family protein</fullName>
    </submittedName>
</protein>
<organism evidence="4 5">
    <name type="scientific">Actinomadura fulvescens</name>
    <dbReference type="NCBI Taxonomy" id="46160"/>
    <lineage>
        <taxon>Bacteria</taxon>
        <taxon>Bacillati</taxon>
        <taxon>Actinomycetota</taxon>
        <taxon>Actinomycetes</taxon>
        <taxon>Streptosporangiales</taxon>
        <taxon>Thermomonosporaceae</taxon>
        <taxon>Actinomadura</taxon>
    </lineage>
</organism>
<dbReference type="Proteomes" id="UP001501509">
    <property type="component" value="Unassembled WGS sequence"/>
</dbReference>
<accession>A0ABP6BSW4</accession>
<evidence type="ECO:0000256" key="1">
    <source>
        <dbReference type="ARBA" id="ARBA00008898"/>
    </source>
</evidence>
<evidence type="ECO:0000313" key="5">
    <source>
        <dbReference type="Proteomes" id="UP001501509"/>
    </source>
</evidence>
<dbReference type="Gene3D" id="2.30.110.10">
    <property type="entry name" value="Electron Transport, Fmn-binding Protein, Chain A"/>
    <property type="match status" value="1"/>
</dbReference>
<dbReference type="InterPro" id="IPR012349">
    <property type="entry name" value="Split_barrel_FMN-bd"/>
</dbReference>
<comment type="caution">
    <text evidence="4">The sequence shown here is derived from an EMBL/GenBank/DDBJ whole genome shotgun (WGS) entry which is preliminary data.</text>
</comment>
<feature type="domain" description="Flavin reductase like" evidence="3">
    <location>
        <begin position="20"/>
        <end position="167"/>
    </location>
</feature>
<dbReference type="InterPro" id="IPR050268">
    <property type="entry name" value="NADH-dep_flavin_reductase"/>
</dbReference>
<keyword evidence="5" id="KW-1185">Reference proteome</keyword>
<dbReference type="PANTHER" id="PTHR30466:SF11">
    <property type="entry name" value="FLAVIN-DEPENDENT MONOOXYGENASE, REDUCTASE SUBUNIT HSAB"/>
    <property type="match status" value="1"/>
</dbReference>
<comment type="similarity">
    <text evidence="1">Belongs to the non-flavoprotein flavin reductase family.</text>
</comment>
<dbReference type="SMART" id="SM00903">
    <property type="entry name" value="Flavin_Reduct"/>
    <property type="match status" value="1"/>
</dbReference>
<dbReference type="RefSeq" id="WP_344539513.1">
    <property type="nucleotide sequence ID" value="NZ_BAAATD010000002.1"/>
</dbReference>
<evidence type="ECO:0000256" key="2">
    <source>
        <dbReference type="ARBA" id="ARBA00023002"/>
    </source>
</evidence>
<gene>
    <name evidence="4" type="ORF">GCM10010411_17910</name>
</gene>
<name>A0ABP6BSW4_9ACTN</name>
<proteinExistence type="inferred from homology"/>
<dbReference type="PANTHER" id="PTHR30466">
    <property type="entry name" value="FLAVIN REDUCTASE"/>
    <property type="match status" value="1"/>
</dbReference>
<keyword evidence="2" id="KW-0560">Oxidoreductase</keyword>
<dbReference type="Pfam" id="PF01613">
    <property type="entry name" value="Flavin_Reduct"/>
    <property type="match status" value="1"/>
</dbReference>